<reference evidence="3 4" key="1">
    <citation type="submission" date="2018-03" db="EMBL/GenBank/DDBJ databases">
        <title>Whole genome sequencing of Histamine producing bacteria.</title>
        <authorList>
            <person name="Butler K."/>
        </authorList>
    </citation>
    <scope>NUCLEOTIDE SEQUENCE [LARGE SCALE GENOMIC DNA]</scope>
    <source>
        <strain evidence="2 4">FS-6.1</strain>
        <strain evidence="1 3">FS-6.2</strain>
    </source>
</reference>
<dbReference type="Proteomes" id="UP000241405">
    <property type="component" value="Unassembled WGS sequence"/>
</dbReference>
<name>A0A2T3JAG8_PHOPO</name>
<protein>
    <submittedName>
        <fullName evidence="2">Uncharacterized protein</fullName>
    </submittedName>
</protein>
<organism evidence="2 4">
    <name type="scientific">Photobacterium phosphoreum</name>
    <dbReference type="NCBI Taxonomy" id="659"/>
    <lineage>
        <taxon>Bacteria</taxon>
        <taxon>Pseudomonadati</taxon>
        <taxon>Pseudomonadota</taxon>
        <taxon>Gammaproteobacteria</taxon>
        <taxon>Vibrionales</taxon>
        <taxon>Vibrionaceae</taxon>
        <taxon>Photobacterium</taxon>
    </lineage>
</organism>
<comment type="caution">
    <text evidence="2">The sequence shown here is derived from an EMBL/GenBank/DDBJ whole genome shotgun (WGS) entry which is preliminary data.</text>
</comment>
<dbReference type="RefSeq" id="WP_107192010.1">
    <property type="nucleotide sequence ID" value="NZ_PYMN01000062.1"/>
</dbReference>
<dbReference type="Proteomes" id="UP000241618">
    <property type="component" value="Unassembled WGS sequence"/>
</dbReference>
<gene>
    <name evidence="2" type="ORF">C9J18_21475</name>
    <name evidence="1" type="ORF">CTM96_21565</name>
</gene>
<sequence>MNMPNHLKNDVEDTLSYIEDYLRIDRINYKLNLCCEIIKYQDELINELTSVNVTDKNNILFLSSLLQKLKHLKKLNHS</sequence>
<dbReference type="AlphaFoldDB" id="A0A2T3JAG8"/>
<evidence type="ECO:0000313" key="3">
    <source>
        <dbReference type="Proteomes" id="UP000241405"/>
    </source>
</evidence>
<keyword evidence="3" id="KW-1185">Reference proteome</keyword>
<evidence type="ECO:0000313" key="4">
    <source>
        <dbReference type="Proteomes" id="UP000241618"/>
    </source>
</evidence>
<accession>A0A2T3JAG8</accession>
<dbReference type="EMBL" id="PYMP01000039">
    <property type="protein sequence ID" value="PSU45817.1"/>
    <property type="molecule type" value="Genomic_DNA"/>
</dbReference>
<evidence type="ECO:0000313" key="1">
    <source>
        <dbReference type="EMBL" id="PSU18414.1"/>
    </source>
</evidence>
<dbReference type="EMBL" id="PYMO01000045">
    <property type="protein sequence ID" value="PSU18414.1"/>
    <property type="molecule type" value="Genomic_DNA"/>
</dbReference>
<evidence type="ECO:0000313" key="2">
    <source>
        <dbReference type="EMBL" id="PSU45817.1"/>
    </source>
</evidence>
<proteinExistence type="predicted"/>